<reference evidence="3 4" key="1">
    <citation type="submission" date="2014-02" db="EMBL/GenBank/DDBJ databases">
        <title>The small core and large imbalanced accessory genome model reveals a collaborative survival strategy of Sorangium cellulosum strains in nature.</title>
        <authorList>
            <person name="Han K."/>
            <person name="Peng R."/>
            <person name="Blom J."/>
            <person name="Li Y.-Z."/>
        </authorList>
    </citation>
    <scope>NUCLEOTIDE SEQUENCE [LARGE SCALE GENOMIC DNA]</scope>
    <source>
        <strain evidence="3 4">So0157-25</strain>
    </source>
</reference>
<name>A0A150P4E0_SORCE</name>
<feature type="transmembrane region" description="Helical" evidence="1">
    <location>
        <begin position="99"/>
        <end position="121"/>
    </location>
</feature>
<keyword evidence="1" id="KW-0472">Membrane</keyword>
<keyword evidence="1" id="KW-0812">Transmembrane</keyword>
<dbReference type="AlphaFoldDB" id="A0A150P4E0"/>
<dbReference type="GO" id="GO:0004175">
    <property type="term" value="F:endopeptidase activity"/>
    <property type="evidence" value="ECO:0007669"/>
    <property type="project" value="UniProtKB-ARBA"/>
</dbReference>
<gene>
    <name evidence="3" type="ORF">BE08_01660</name>
</gene>
<feature type="domain" description="CAAX prenyl protease 2/Lysostaphin resistance protein A-like" evidence="2">
    <location>
        <begin position="181"/>
        <end position="265"/>
    </location>
</feature>
<sequence length="280" mass="31559">MLGRSLRGIWQEYVIDLRDRLDAEAALYRSTTPPGEVSRRIACVFLTVIGVLIFIRFAGNENDTRWMVQGLRAVGLDDLAARLHDALNTSPDRRFHQRIVWAVARVTGYLVPTLLVARLVLRDPLRSLGLRVRGTARHMSVYALFFAVMAPVLYVASLSPAFQAKYPYYKLARGEDLWPWFWGWEALYAAQFVALEFFYRGFFLHGLRRALGHASIFVMMVPYTMIHFGKPLPETLGSVLAGFILGTVSLKSGSIWGGCAIHVAVATSMDLLSLWHQGRL</sequence>
<feature type="transmembrane region" description="Helical" evidence="1">
    <location>
        <begin position="181"/>
        <end position="199"/>
    </location>
</feature>
<dbReference type="InterPro" id="IPR003675">
    <property type="entry name" value="Rce1/LyrA-like_dom"/>
</dbReference>
<comment type="caution">
    <text evidence="3">The sequence shown here is derived from an EMBL/GenBank/DDBJ whole genome shotgun (WGS) entry which is preliminary data.</text>
</comment>
<dbReference type="Pfam" id="PF02517">
    <property type="entry name" value="Rce1-like"/>
    <property type="match status" value="1"/>
</dbReference>
<dbReference type="Proteomes" id="UP000075420">
    <property type="component" value="Unassembled WGS sequence"/>
</dbReference>
<dbReference type="GO" id="GO:0080120">
    <property type="term" value="P:CAAX-box protein maturation"/>
    <property type="evidence" value="ECO:0007669"/>
    <property type="project" value="UniProtKB-ARBA"/>
</dbReference>
<evidence type="ECO:0000313" key="3">
    <source>
        <dbReference type="EMBL" id="KYF50517.1"/>
    </source>
</evidence>
<feature type="transmembrane region" description="Helical" evidence="1">
    <location>
        <begin position="211"/>
        <end position="229"/>
    </location>
</feature>
<evidence type="ECO:0000313" key="4">
    <source>
        <dbReference type="Proteomes" id="UP000075420"/>
    </source>
</evidence>
<dbReference type="EMBL" id="JELY01003166">
    <property type="protein sequence ID" value="KYF50517.1"/>
    <property type="molecule type" value="Genomic_DNA"/>
</dbReference>
<feature type="transmembrane region" description="Helical" evidence="1">
    <location>
        <begin position="41"/>
        <end position="59"/>
    </location>
</feature>
<feature type="non-terminal residue" evidence="3">
    <location>
        <position position="280"/>
    </location>
</feature>
<organism evidence="3 4">
    <name type="scientific">Sorangium cellulosum</name>
    <name type="common">Polyangium cellulosum</name>
    <dbReference type="NCBI Taxonomy" id="56"/>
    <lineage>
        <taxon>Bacteria</taxon>
        <taxon>Pseudomonadati</taxon>
        <taxon>Myxococcota</taxon>
        <taxon>Polyangia</taxon>
        <taxon>Polyangiales</taxon>
        <taxon>Polyangiaceae</taxon>
        <taxon>Sorangium</taxon>
    </lineage>
</organism>
<feature type="transmembrane region" description="Helical" evidence="1">
    <location>
        <begin position="141"/>
        <end position="161"/>
    </location>
</feature>
<evidence type="ECO:0000256" key="1">
    <source>
        <dbReference type="SAM" id="Phobius"/>
    </source>
</evidence>
<protein>
    <recommendedName>
        <fullName evidence="2">CAAX prenyl protease 2/Lysostaphin resistance protein A-like domain-containing protein</fullName>
    </recommendedName>
</protein>
<accession>A0A150P4E0</accession>
<keyword evidence="1" id="KW-1133">Transmembrane helix</keyword>
<evidence type="ECO:0000259" key="2">
    <source>
        <dbReference type="Pfam" id="PF02517"/>
    </source>
</evidence>
<proteinExistence type="predicted"/>